<dbReference type="EMBL" id="CP059735">
    <property type="protein sequence ID" value="WDD99037.1"/>
    <property type="molecule type" value="Genomic_DNA"/>
</dbReference>
<dbReference type="RefSeq" id="WP_044834404.1">
    <property type="nucleotide sequence ID" value="NZ_CP059735.1"/>
</dbReference>
<sequence>MAKMVPVRKEQHQNLKVAAKRDLSHVANQHIVPVNAIEFAQAATSFPVVIVKDPDSNRFRSVAMLGLETGENLYYNQEKWNAIFVPQSIGMVPFALGLDPEKEKTLTACIDMDSAFVGEDKENALFDDKGEETEFLKKIQESLGRLYDNEVASERFIQELVDNDLLQELELNMSLVSGEKKKLVGIFTVHEKKLQELSDEKVIDFHKRGLFVPLHAMLGSIAQVNRLVQLRNESSDNKINGIQISPIAAEEK</sequence>
<accession>A0AAF0C2Y9</accession>
<dbReference type="Proteomes" id="UP000032568">
    <property type="component" value="Chromosome"/>
</dbReference>
<gene>
    <name evidence="1" type="ORF">SG35_028105</name>
</gene>
<reference evidence="1 2" key="2">
    <citation type="journal article" date="2022" name="Mar. Drugs">
        <title>Bioassay-Guided Fractionation Leads to the Detection of Cholic Acid Generated by the Rare Thalassomonas sp.</title>
        <authorList>
            <person name="Pheiffer F."/>
            <person name="Schneider Y.K."/>
            <person name="Hansen E.H."/>
            <person name="Andersen J.H."/>
            <person name="Isaksson J."/>
            <person name="Busche T."/>
            <person name="R C."/>
            <person name="Kalinowski J."/>
            <person name="Zyl L.V."/>
            <person name="Trindade M."/>
        </authorList>
    </citation>
    <scope>NUCLEOTIDE SEQUENCE [LARGE SCALE GENOMIC DNA]</scope>
    <source>
        <strain evidence="1 2">A5K-106</strain>
    </source>
</reference>
<name>A0AAF0C2Y9_9GAMM</name>
<evidence type="ECO:0000313" key="2">
    <source>
        <dbReference type="Proteomes" id="UP000032568"/>
    </source>
</evidence>
<dbReference type="InterPro" id="IPR010836">
    <property type="entry name" value="SapC"/>
</dbReference>
<protein>
    <submittedName>
        <fullName evidence="1">SapC family protein</fullName>
    </submittedName>
</protein>
<dbReference type="AlphaFoldDB" id="A0AAF0C2Y9"/>
<proteinExistence type="predicted"/>
<evidence type="ECO:0000313" key="1">
    <source>
        <dbReference type="EMBL" id="WDD99037.1"/>
    </source>
</evidence>
<dbReference type="KEGG" id="tact:SG35_028105"/>
<reference evidence="1 2" key="1">
    <citation type="journal article" date="2015" name="Genome Announc.">
        <title>Draft Genome Sequences of Marine Isolates of Thalassomonas viridans and Thalassomonas actiniarum.</title>
        <authorList>
            <person name="Olonade I."/>
            <person name="van Zyl L.J."/>
            <person name="Trindade M."/>
        </authorList>
    </citation>
    <scope>NUCLEOTIDE SEQUENCE [LARGE SCALE GENOMIC DNA]</scope>
    <source>
        <strain evidence="1 2">A5K-106</strain>
    </source>
</reference>
<dbReference type="Pfam" id="PF07277">
    <property type="entry name" value="SapC"/>
    <property type="match status" value="1"/>
</dbReference>
<organism evidence="1 2">
    <name type="scientific">Thalassomonas actiniarum</name>
    <dbReference type="NCBI Taxonomy" id="485447"/>
    <lineage>
        <taxon>Bacteria</taxon>
        <taxon>Pseudomonadati</taxon>
        <taxon>Pseudomonadota</taxon>
        <taxon>Gammaproteobacteria</taxon>
        <taxon>Alteromonadales</taxon>
        <taxon>Colwelliaceae</taxon>
        <taxon>Thalassomonas</taxon>
    </lineage>
</organism>
<keyword evidence="2" id="KW-1185">Reference proteome</keyword>